<protein>
    <submittedName>
        <fullName evidence="2">Uncharacterized protein</fullName>
    </submittedName>
</protein>
<feature type="compositionally biased region" description="Polar residues" evidence="1">
    <location>
        <begin position="1"/>
        <end position="10"/>
    </location>
</feature>
<evidence type="ECO:0000256" key="1">
    <source>
        <dbReference type="SAM" id="MobiDB-lite"/>
    </source>
</evidence>
<reference evidence="2 3" key="1">
    <citation type="journal article" date="2023" name="Sci. Data">
        <title>Genome assembly of the Korean intertidal mud-creeper Batillaria attramentaria.</title>
        <authorList>
            <person name="Patra A.K."/>
            <person name="Ho P.T."/>
            <person name="Jun S."/>
            <person name="Lee S.J."/>
            <person name="Kim Y."/>
            <person name="Won Y.J."/>
        </authorList>
    </citation>
    <scope>NUCLEOTIDE SEQUENCE [LARGE SCALE GENOMIC DNA]</scope>
    <source>
        <strain evidence="2">Wonlab-2016</strain>
    </source>
</reference>
<name>A0ABD0J0J9_9CAEN</name>
<evidence type="ECO:0000313" key="3">
    <source>
        <dbReference type="Proteomes" id="UP001519460"/>
    </source>
</evidence>
<organism evidence="2 3">
    <name type="scientific">Batillaria attramentaria</name>
    <dbReference type="NCBI Taxonomy" id="370345"/>
    <lineage>
        <taxon>Eukaryota</taxon>
        <taxon>Metazoa</taxon>
        <taxon>Spiralia</taxon>
        <taxon>Lophotrochozoa</taxon>
        <taxon>Mollusca</taxon>
        <taxon>Gastropoda</taxon>
        <taxon>Caenogastropoda</taxon>
        <taxon>Sorbeoconcha</taxon>
        <taxon>Cerithioidea</taxon>
        <taxon>Batillariidae</taxon>
        <taxon>Batillaria</taxon>
    </lineage>
</organism>
<proteinExistence type="predicted"/>
<dbReference type="AlphaFoldDB" id="A0ABD0J0J9"/>
<evidence type="ECO:0000313" key="2">
    <source>
        <dbReference type="EMBL" id="KAK7445057.1"/>
    </source>
</evidence>
<dbReference type="EMBL" id="JACVVK020000798">
    <property type="protein sequence ID" value="KAK7445057.1"/>
    <property type="molecule type" value="Genomic_DNA"/>
</dbReference>
<gene>
    <name evidence="2" type="ORF">BaRGS_00040376</name>
</gene>
<dbReference type="Proteomes" id="UP001519460">
    <property type="component" value="Unassembled WGS sequence"/>
</dbReference>
<accession>A0ABD0J0J9</accession>
<sequence>MADDSISTFPASGVRNQPKPPLSVWLSHRPLLFPPQFTCQAGLGVGVGRELSTDSLRSLTSRQKQNEMRYDAPRSTAREKDFGAN</sequence>
<feature type="region of interest" description="Disordered" evidence="1">
    <location>
        <begin position="55"/>
        <end position="85"/>
    </location>
</feature>
<keyword evidence="3" id="KW-1185">Reference proteome</keyword>
<comment type="caution">
    <text evidence="2">The sequence shown here is derived from an EMBL/GenBank/DDBJ whole genome shotgun (WGS) entry which is preliminary data.</text>
</comment>
<feature type="region of interest" description="Disordered" evidence="1">
    <location>
        <begin position="1"/>
        <end position="21"/>
    </location>
</feature>
<feature type="compositionally biased region" description="Basic and acidic residues" evidence="1">
    <location>
        <begin position="64"/>
        <end position="85"/>
    </location>
</feature>